<dbReference type="PANTHER" id="PTHR30447:SF0">
    <property type="entry name" value="FRUCTOSE-1,6-BISPHOSPHATASE 1 CLASS 2-RELATED"/>
    <property type="match status" value="1"/>
</dbReference>
<comment type="catalytic activity">
    <reaction evidence="1">
        <text>beta-D-fructose 1,6-bisphosphate + H2O = beta-D-fructose 6-phosphate + phosphate</text>
        <dbReference type="Rhea" id="RHEA:11064"/>
        <dbReference type="ChEBI" id="CHEBI:15377"/>
        <dbReference type="ChEBI" id="CHEBI:32966"/>
        <dbReference type="ChEBI" id="CHEBI:43474"/>
        <dbReference type="ChEBI" id="CHEBI:57634"/>
        <dbReference type="EC" id="3.1.3.11"/>
    </reaction>
</comment>
<name>A0ABY4C2H4_9MICO</name>
<dbReference type="RefSeq" id="WP_243558281.1">
    <property type="nucleotide sequence ID" value="NZ_CP094528.1"/>
</dbReference>
<dbReference type="PANTHER" id="PTHR30447">
    <property type="entry name" value="FRUCTOSE-1,6-BISPHOSPHATASE CLASS 2"/>
    <property type="match status" value="1"/>
</dbReference>
<evidence type="ECO:0000313" key="10">
    <source>
        <dbReference type="Proteomes" id="UP000832097"/>
    </source>
</evidence>
<evidence type="ECO:0000256" key="3">
    <source>
        <dbReference type="ARBA" id="ARBA00008989"/>
    </source>
</evidence>
<reference evidence="9 10" key="1">
    <citation type="submission" date="2022-03" db="EMBL/GenBank/DDBJ databases">
        <title>Mucilaginibacter sp. isolated from the gut of Protaetia brevitarsis seulensis larvae.</title>
        <authorList>
            <person name="Won M."/>
            <person name="Kim S.-J."/>
            <person name="Kwon S.-W."/>
        </authorList>
    </citation>
    <scope>NUCLEOTIDE SEQUENCE [LARGE SCALE GENOMIC DNA]</scope>
    <source>
        <strain evidence="9 10">CFWR-12</strain>
    </source>
</reference>
<organism evidence="9 10">
    <name type="scientific">Agromyces larvae</name>
    <dbReference type="NCBI Taxonomy" id="2929802"/>
    <lineage>
        <taxon>Bacteria</taxon>
        <taxon>Bacillati</taxon>
        <taxon>Actinomycetota</taxon>
        <taxon>Actinomycetes</taxon>
        <taxon>Micrococcales</taxon>
        <taxon>Microbacteriaceae</taxon>
        <taxon>Agromyces</taxon>
    </lineage>
</organism>
<keyword evidence="4" id="KW-0479">Metal-binding</keyword>
<keyword evidence="10" id="KW-1185">Reference proteome</keyword>
<dbReference type="SUPFAM" id="SSF56655">
    <property type="entry name" value="Carbohydrate phosphatase"/>
    <property type="match status" value="1"/>
</dbReference>
<comment type="pathway">
    <text evidence="2">Carbohydrate biosynthesis; gluconeogenesis.</text>
</comment>
<dbReference type="Gene3D" id="3.30.540.10">
    <property type="entry name" value="Fructose-1,6-Bisphosphatase, subunit A, domain 1"/>
    <property type="match status" value="1"/>
</dbReference>
<evidence type="ECO:0000256" key="4">
    <source>
        <dbReference type="ARBA" id="ARBA00022723"/>
    </source>
</evidence>
<evidence type="ECO:0000313" key="9">
    <source>
        <dbReference type="EMBL" id="UOE45683.1"/>
    </source>
</evidence>
<sequence length="325" mass="32360">MSASGGVMDDPALVEALLRATTAAAAAALPLVGSGDGDAVDGAAVAAMRSALTDAPCDGRVVIGEGEKDEAPMLALGERFGTGAGPAIDLAVDPVDGTRLAAAGRPGAMAVASIAPRGAFCDLGPAHYLEKLVSWHPAAALDRPLGELIAAIARERGVPAGSVRVAVQDRPRNSGYAAAARAAGAEVVPFEHGDVERSLRAAQRGTDLDVLVGIGGAPEGVLVSAAVRALGGAMQARPAPQFDAERRRVLDAGVGLDRVLTLDGLCSGPALCVLSAVTGVDLGGAVRLTGAGPVDVGVAVESWVVASGHAMRIDRRVVPDGFGAS</sequence>
<evidence type="ECO:0000256" key="8">
    <source>
        <dbReference type="PIRNR" id="PIRNR004532"/>
    </source>
</evidence>
<dbReference type="Pfam" id="PF03320">
    <property type="entry name" value="FBPase_glpX"/>
    <property type="match status" value="1"/>
</dbReference>
<dbReference type="Gene3D" id="3.40.190.90">
    <property type="match status" value="1"/>
</dbReference>
<keyword evidence="7 8" id="KW-0119">Carbohydrate metabolism</keyword>
<dbReference type="InterPro" id="IPR004464">
    <property type="entry name" value="FBPase_class-2/SBPase"/>
</dbReference>
<evidence type="ECO:0000256" key="1">
    <source>
        <dbReference type="ARBA" id="ARBA00001273"/>
    </source>
</evidence>
<comment type="similarity">
    <text evidence="3 8">Belongs to the FBPase class 2 family.</text>
</comment>
<evidence type="ECO:0000256" key="5">
    <source>
        <dbReference type="ARBA" id="ARBA00022801"/>
    </source>
</evidence>
<proteinExistence type="inferred from homology"/>
<keyword evidence="5" id="KW-0378">Hydrolase</keyword>
<evidence type="ECO:0000256" key="7">
    <source>
        <dbReference type="ARBA" id="ARBA00023277"/>
    </source>
</evidence>
<evidence type="ECO:0000256" key="2">
    <source>
        <dbReference type="ARBA" id="ARBA00004742"/>
    </source>
</evidence>
<gene>
    <name evidence="9" type="ORF">MTO99_08020</name>
</gene>
<protein>
    <recommendedName>
        <fullName evidence="8">Fructose-1,6-bisphosphatase</fullName>
    </recommendedName>
</protein>
<dbReference type="Proteomes" id="UP000832097">
    <property type="component" value="Chromosome"/>
</dbReference>
<dbReference type="PIRSF" id="PIRSF004532">
    <property type="entry name" value="GlpX"/>
    <property type="match status" value="1"/>
</dbReference>
<dbReference type="EMBL" id="CP094528">
    <property type="protein sequence ID" value="UOE45683.1"/>
    <property type="molecule type" value="Genomic_DNA"/>
</dbReference>
<accession>A0ABY4C2H4</accession>
<evidence type="ECO:0000256" key="6">
    <source>
        <dbReference type="ARBA" id="ARBA00023211"/>
    </source>
</evidence>
<keyword evidence="6" id="KW-0464">Manganese</keyword>